<evidence type="ECO:0000313" key="1">
    <source>
        <dbReference type="EMBL" id="SUE39478.1"/>
    </source>
</evidence>
<dbReference type="OrthoDB" id="8480109at2"/>
<accession>A0A379N087</accession>
<dbReference type="GeneID" id="99632362"/>
<dbReference type="EMBL" id="UGVN01000001">
    <property type="protein sequence ID" value="SUE39478.1"/>
    <property type="molecule type" value="Genomic_DNA"/>
</dbReference>
<dbReference type="GO" id="GO:0019867">
    <property type="term" value="C:outer membrane"/>
    <property type="evidence" value="ECO:0007669"/>
    <property type="project" value="InterPro"/>
</dbReference>
<evidence type="ECO:0000313" key="2">
    <source>
        <dbReference type="Proteomes" id="UP000254919"/>
    </source>
</evidence>
<dbReference type="InterPro" id="IPR006311">
    <property type="entry name" value="TAT_signal"/>
</dbReference>
<sequence length="182" mass="19294">MRERWSRRALLGVTAGGMAGLLGGCGFRPLYAPGGQSAAAGATREELASVQVALIPERSGQLLRRTLQHRLGSGYGVTPRYDLRAALQIGVEQEGFRRDGAATRSRYVVTAPWQLYTAAVPPVLVASGAETSADAWNLPDNQFFAADVASEAAQRRLIDLISNDIVEKVAIALSSQAAGRSA</sequence>
<dbReference type="AlphaFoldDB" id="A0A379N087"/>
<proteinExistence type="predicted"/>
<dbReference type="PROSITE" id="PS51318">
    <property type="entry name" value="TAT"/>
    <property type="match status" value="1"/>
</dbReference>
<gene>
    <name evidence="1" type="ORF">NCTC13291_01311</name>
</gene>
<name>A0A379N087_9PROT</name>
<organism evidence="1 2">
    <name type="scientific">Roseomonas mucosa</name>
    <dbReference type="NCBI Taxonomy" id="207340"/>
    <lineage>
        <taxon>Bacteria</taxon>
        <taxon>Pseudomonadati</taxon>
        <taxon>Pseudomonadota</taxon>
        <taxon>Alphaproteobacteria</taxon>
        <taxon>Acetobacterales</taxon>
        <taxon>Roseomonadaceae</taxon>
        <taxon>Roseomonas</taxon>
    </lineage>
</organism>
<dbReference type="GO" id="GO:0043165">
    <property type="term" value="P:Gram-negative-bacterium-type cell outer membrane assembly"/>
    <property type="evidence" value="ECO:0007669"/>
    <property type="project" value="InterPro"/>
</dbReference>
<dbReference type="Gene3D" id="3.30.160.150">
    <property type="entry name" value="Lipoprotein like domain"/>
    <property type="match status" value="1"/>
</dbReference>
<protein>
    <submittedName>
        <fullName evidence="1">Predicted secreted (Periplasmic) protein (DUF2159)</fullName>
    </submittedName>
</protein>
<dbReference type="PROSITE" id="PS51257">
    <property type="entry name" value="PROKAR_LIPOPROTEIN"/>
    <property type="match status" value="1"/>
</dbReference>
<dbReference type="Proteomes" id="UP000254919">
    <property type="component" value="Unassembled WGS sequence"/>
</dbReference>
<dbReference type="RefSeq" id="WP_051005027.1">
    <property type="nucleotide sequence ID" value="NZ_AP031462.1"/>
</dbReference>
<reference evidence="1 2" key="1">
    <citation type="submission" date="2018-06" db="EMBL/GenBank/DDBJ databases">
        <authorList>
            <consortium name="Pathogen Informatics"/>
            <person name="Doyle S."/>
        </authorList>
    </citation>
    <scope>NUCLEOTIDE SEQUENCE [LARGE SCALE GENOMIC DNA]</scope>
    <source>
        <strain evidence="1 2">NCTC13291</strain>
    </source>
</reference>